<accession>A0A383EVM6</accession>
<protein>
    <recommendedName>
        <fullName evidence="4">Bacterial bifunctional deaminase-reductase C-terminal domain-containing protein</fullName>
    </recommendedName>
</protein>
<comment type="pathway">
    <text evidence="1">Cofactor biosynthesis; riboflavin biosynthesis.</text>
</comment>
<reference evidence="5" key="1">
    <citation type="submission" date="2018-05" db="EMBL/GenBank/DDBJ databases">
        <authorList>
            <person name="Lanie J.A."/>
            <person name="Ng W.-L."/>
            <person name="Kazmierczak K.M."/>
            <person name="Andrzejewski T.M."/>
            <person name="Davidsen T.M."/>
            <person name="Wayne K.J."/>
            <person name="Tettelin H."/>
            <person name="Glass J.I."/>
            <person name="Rusch D."/>
            <person name="Podicherti R."/>
            <person name="Tsui H.-C.T."/>
            <person name="Winkler M.E."/>
        </authorList>
    </citation>
    <scope>NUCLEOTIDE SEQUENCE</scope>
</reference>
<dbReference type="PANTHER" id="PTHR38011:SF7">
    <property type="entry name" value="2,5-DIAMINO-6-RIBOSYLAMINO-4(3H)-PYRIMIDINONE 5'-PHOSPHATE REDUCTASE"/>
    <property type="match status" value="1"/>
</dbReference>
<proteinExistence type="predicted"/>
<dbReference type="PANTHER" id="PTHR38011">
    <property type="entry name" value="DIHYDROFOLATE REDUCTASE FAMILY PROTEIN (AFU_ORTHOLOGUE AFUA_8G06820)"/>
    <property type="match status" value="1"/>
</dbReference>
<dbReference type="EMBL" id="UINC01228712">
    <property type="protein sequence ID" value="SVE60138.1"/>
    <property type="molecule type" value="Genomic_DNA"/>
</dbReference>
<dbReference type="InterPro" id="IPR050765">
    <property type="entry name" value="Riboflavin_Biosynth_HTPR"/>
</dbReference>
<evidence type="ECO:0000256" key="1">
    <source>
        <dbReference type="ARBA" id="ARBA00005104"/>
    </source>
</evidence>
<feature type="domain" description="Bacterial bifunctional deaminase-reductase C-terminal" evidence="4">
    <location>
        <begin position="6"/>
        <end position="89"/>
    </location>
</feature>
<evidence type="ECO:0000313" key="5">
    <source>
        <dbReference type="EMBL" id="SVE60138.1"/>
    </source>
</evidence>
<keyword evidence="3" id="KW-0560">Oxidoreductase</keyword>
<sequence length="104" mass="11549">QFGQKTVDFKLALDWLRLEWKVKRLLCEGGGRLNGSLLAAGLVDELHITVCPKIFGGHDAPTIADGPLTDCLANAKQFNLKSMTQKDNEMFLVYRAKVVSQCEL</sequence>
<dbReference type="InterPro" id="IPR024072">
    <property type="entry name" value="DHFR-like_dom_sf"/>
</dbReference>
<name>A0A383EVM6_9ZZZZ</name>
<evidence type="ECO:0000259" key="4">
    <source>
        <dbReference type="Pfam" id="PF01872"/>
    </source>
</evidence>
<dbReference type="Gene3D" id="3.40.430.10">
    <property type="entry name" value="Dihydrofolate Reductase, subunit A"/>
    <property type="match status" value="1"/>
</dbReference>
<gene>
    <name evidence="5" type="ORF">METZ01_LOCUS512992</name>
</gene>
<dbReference type="SUPFAM" id="SSF53597">
    <property type="entry name" value="Dihydrofolate reductase-like"/>
    <property type="match status" value="1"/>
</dbReference>
<feature type="non-terminal residue" evidence="5">
    <location>
        <position position="1"/>
    </location>
</feature>
<keyword evidence="2" id="KW-0521">NADP</keyword>
<dbReference type="GO" id="GO:0008703">
    <property type="term" value="F:5-amino-6-(5-phosphoribosylamino)uracil reductase activity"/>
    <property type="evidence" value="ECO:0007669"/>
    <property type="project" value="InterPro"/>
</dbReference>
<dbReference type="InterPro" id="IPR002734">
    <property type="entry name" value="RibDG_C"/>
</dbReference>
<evidence type="ECO:0000256" key="3">
    <source>
        <dbReference type="ARBA" id="ARBA00023002"/>
    </source>
</evidence>
<dbReference type="GO" id="GO:0009231">
    <property type="term" value="P:riboflavin biosynthetic process"/>
    <property type="evidence" value="ECO:0007669"/>
    <property type="project" value="InterPro"/>
</dbReference>
<dbReference type="AlphaFoldDB" id="A0A383EVM6"/>
<organism evidence="5">
    <name type="scientific">marine metagenome</name>
    <dbReference type="NCBI Taxonomy" id="408172"/>
    <lineage>
        <taxon>unclassified sequences</taxon>
        <taxon>metagenomes</taxon>
        <taxon>ecological metagenomes</taxon>
    </lineage>
</organism>
<evidence type="ECO:0000256" key="2">
    <source>
        <dbReference type="ARBA" id="ARBA00022857"/>
    </source>
</evidence>
<dbReference type="Pfam" id="PF01872">
    <property type="entry name" value="RibD_C"/>
    <property type="match status" value="1"/>
</dbReference>